<sequence>SKEGENLENLAQGALSNKNIYTAKYLFHEAAGCFFVGQLPYYIDIRKKNEAQGRARENYKKAIELYDEEKKPVRIEILFRETFIPGYLKLCSHPNRPLIILINSIDSIKEIENHYLGNLLLEAGFNVFAFDGPGQGEMWKNMKLIPDYEKTISTIIDWFGENNKYNIDFKKIATYGISLGGYFSFRAAALDKRICCAVVISAPGYSPGFSELKKVKRALLYTTGANSLKEVTSLWGEISIKEVPQLDRPLLVIYGEEDKTIPIEHAYYLMDWAIGEKELKSYPEGKHACSNYLDEAVPYSIDWLTKHLSE</sequence>
<evidence type="ECO:0000313" key="2">
    <source>
        <dbReference type="EMBL" id="GAG63832.1"/>
    </source>
</evidence>
<accession>X1A0Z4</accession>
<dbReference type="SUPFAM" id="SSF53474">
    <property type="entry name" value="alpha/beta-Hydrolases"/>
    <property type="match status" value="1"/>
</dbReference>
<feature type="domain" description="Serine aminopeptidase S33" evidence="1">
    <location>
        <begin position="116"/>
        <end position="220"/>
    </location>
</feature>
<dbReference type="Pfam" id="PF12146">
    <property type="entry name" value="Hydrolase_4"/>
    <property type="match status" value="1"/>
</dbReference>
<dbReference type="InterPro" id="IPR029058">
    <property type="entry name" value="AB_hydrolase_fold"/>
</dbReference>
<dbReference type="AlphaFoldDB" id="X1A0Z4"/>
<comment type="caution">
    <text evidence="2">The sequence shown here is derived from an EMBL/GenBank/DDBJ whole genome shotgun (WGS) entry which is preliminary data.</text>
</comment>
<dbReference type="PANTHER" id="PTHR22946">
    <property type="entry name" value="DIENELACTONE HYDROLASE DOMAIN-CONTAINING PROTEIN-RELATED"/>
    <property type="match status" value="1"/>
</dbReference>
<feature type="non-terminal residue" evidence="2">
    <location>
        <position position="1"/>
    </location>
</feature>
<dbReference type="InterPro" id="IPR050261">
    <property type="entry name" value="FrsA_esterase"/>
</dbReference>
<protein>
    <recommendedName>
        <fullName evidence="1">Serine aminopeptidase S33 domain-containing protein</fullName>
    </recommendedName>
</protein>
<gene>
    <name evidence="2" type="ORF">S01H4_17688</name>
</gene>
<reference evidence="2" key="1">
    <citation type="journal article" date="2014" name="Front. Microbiol.">
        <title>High frequency of phylogenetically diverse reductive dehalogenase-homologous genes in deep subseafloor sedimentary metagenomes.</title>
        <authorList>
            <person name="Kawai M."/>
            <person name="Futagami T."/>
            <person name="Toyoda A."/>
            <person name="Takaki Y."/>
            <person name="Nishi S."/>
            <person name="Hori S."/>
            <person name="Arai W."/>
            <person name="Tsubouchi T."/>
            <person name="Morono Y."/>
            <person name="Uchiyama I."/>
            <person name="Ito T."/>
            <person name="Fujiyama A."/>
            <person name="Inagaki F."/>
            <person name="Takami H."/>
        </authorList>
    </citation>
    <scope>NUCLEOTIDE SEQUENCE</scope>
    <source>
        <strain evidence="2">Expedition CK06-06</strain>
    </source>
</reference>
<organism evidence="2">
    <name type="scientific">marine sediment metagenome</name>
    <dbReference type="NCBI Taxonomy" id="412755"/>
    <lineage>
        <taxon>unclassified sequences</taxon>
        <taxon>metagenomes</taxon>
        <taxon>ecological metagenomes</taxon>
    </lineage>
</organism>
<dbReference type="PANTHER" id="PTHR22946:SF12">
    <property type="entry name" value="CONIDIAL PIGMENT BIOSYNTHESIS PROTEIN AYG1 (AFU_ORTHOLOGUE AFUA_2G17550)"/>
    <property type="match status" value="1"/>
</dbReference>
<dbReference type="InterPro" id="IPR022742">
    <property type="entry name" value="Hydrolase_4"/>
</dbReference>
<proteinExistence type="predicted"/>
<dbReference type="EMBL" id="BART01007805">
    <property type="protein sequence ID" value="GAG63832.1"/>
    <property type="molecule type" value="Genomic_DNA"/>
</dbReference>
<name>X1A0Z4_9ZZZZ</name>
<evidence type="ECO:0000259" key="1">
    <source>
        <dbReference type="Pfam" id="PF12146"/>
    </source>
</evidence>
<dbReference type="Gene3D" id="3.40.50.1820">
    <property type="entry name" value="alpha/beta hydrolase"/>
    <property type="match status" value="1"/>
</dbReference>